<gene>
    <name evidence="1" type="ORF">ACFOY0_22370</name>
</gene>
<sequence length="406" mass="46822">MLHITFSSKGGAGIAALRLHEALCQEGIESGYLSTNLTINFSNESVKDDFFSYRKPTLLKKIINKIHKYFIFTNRQKIFKHFHIIKDELNCEIASLPFSVYKLYEHPLVKEADIINLHWLAGLIDYSDFFKKCEKPIVWTLHDMNPFQGLFHYKNDELRNFQIADNLDSKVKIVKKNAIKSIKKGTIIVPSKWLLNEVKKNNVFDHFDIKKISNGIKSENFKRNKTLLRKNYNIDPDEFIMLFVSDSLRNYRKGFDLLEEALFYIQDIKITLLVIGKDNIQPQKNLKILALGEINSTSKMADYYNLANVFILPSREDNLPNVMLESFASGTALIGFNVGGIAEHVIDGVTGVLAQEITGLSLANAVKKFYNERKNYDEITIQKYAENNFNYKEQASSYKNVYEKLL</sequence>
<name>A0ABV8WAQ3_9FLAO</name>
<dbReference type="Pfam" id="PF13692">
    <property type="entry name" value="Glyco_trans_1_4"/>
    <property type="match status" value="1"/>
</dbReference>
<dbReference type="Gene3D" id="3.40.50.2000">
    <property type="entry name" value="Glycogen Phosphorylase B"/>
    <property type="match status" value="2"/>
</dbReference>
<dbReference type="Proteomes" id="UP001595719">
    <property type="component" value="Unassembled WGS sequence"/>
</dbReference>
<keyword evidence="1" id="KW-0328">Glycosyltransferase</keyword>
<dbReference type="RefSeq" id="WP_179007772.1">
    <property type="nucleotide sequence ID" value="NZ_JBHSCO010000007.1"/>
</dbReference>
<evidence type="ECO:0000313" key="2">
    <source>
        <dbReference type="Proteomes" id="UP001595719"/>
    </source>
</evidence>
<dbReference type="EC" id="2.4.-.-" evidence="1"/>
<dbReference type="GO" id="GO:0016757">
    <property type="term" value="F:glycosyltransferase activity"/>
    <property type="evidence" value="ECO:0007669"/>
    <property type="project" value="UniProtKB-KW"/>
</dbReference>
<comment type="caution">
    <text evidence="1">The sequence shown here is derived from an EMBL/GenBank/DDBJ whole genome shotgun (WGS) entry which is preliminary data.</text>
</comment>
<organism evidence="1 2">
    <name type="scientific">Flavobacterium quisquiliarum</name>
    <dbReference type="NCBI Taxonomy" id="1834436"/>
    <lineage>
        <taxon>Bacteria</taxon>
        <taxon>Pseudomonadati</taxon>
        <taxon>Bacteroidota</taxon>
        <taxon>Flavobacteriia</taxon>
        <taxon>Flavobacteriales</taxon>
        <taxon>Flavobacteriaceae</taxon>
        <taxon>Flavobacterium</taxon>
    </lineage>
</organism>
<protein>
    <submittedName>
        <fullName evidence="1">Glycosyltransferase</fullName>
        <ecNumber evidence="1">2.4.-.-</ecNumber>
    </submittedName>
</protein>
<proteinExistence type="predicted"/>
<keyword evidence="2" id="KW-1185">Reference proteome</keyword>
<dbReference type="EMBL" id="JBHSCO010000007">
    <property type="protein sequence ID" value="MFC4393756.1"/>
    <property type="molecule type" value="Genomic_DNA"/>
</dbReference>
<dbReference type="PANTHER" id="PTHR12526:SF637">
    <property type="entry name" value="GLYCOSYLTRANSFERASE EPSF-RELATED"/>
    <property type="match status" value="1"/>
</dbReference>
<keyword evidence="1" id="KW-0808">Transferase</keyword>
<reference evidence="2" key="1">
    <citation type="journal article" date="2019" name="Int. J. Syst. Evol. Microbiol.">
        <title>The Global Catalogue of Microorganisms (GCM) 10K type strain sequencing project: providing services to taxonomists for standard genome sequencing and annotation.</title>
        <authorList>
            <consortium name="The Broad Institute Genomics Platform"/>
            <consortium name="The Broad Institute Genome Sequencing Center for Infectious Disease"/>
            <person name="Wu L."/>
            <person name="Ma J."/>
        </authorList>
    </citation>
    <scope>NUCLEOTIDE SEQUENCE [LARGE SCALE GENOMIC DNA]</scope>
    <source>
        <strain evidence="2">CGMCC 1.15345</strain>
    </source>
</reference>
<dbReference type="PANTHER" id="PTHR12526">
    <property type="entry name" value="GLYCOSYLTRANSFERASE"/>
    <property type="match status" value="1"/>
</dbReference>
<accession>A0ABV8WAQ3</accession>
<dbReference type="SUPFAM" id="SSF53756">
    <property type="entry name" value="UDP-Glycosyltransferase/glycogen phosphorylase"/>
    <property type="match status" value="1"/>
</dbReference>
<evidence type="ECO:0000313" key="1">
    <source>
        <dbReference type="EMBL" id="MFC4393756.1"/>
    </source>
</evidence>